<evidence type="ECO:0000313" key="2">
    <source>
        <dbReference type="Proteomes" id="UP000465778"/>
    </source>
</evidence>
<proteinExistence type="predicted"/>
<dbReference type="Proteomes" id="UP000465778">
    <property type="component" value="Unassembled WGS sequence"/>
</dbReference>
<accession>A0A800NEE0</accession>
<organism evidence="1 2">
    <name type="scientific">Cytobacillus firmus</name>
    <name type="common">Bacillus firmus</name>
    <dbReference type="NCBI Taxonomy" id="1399"/>
    <lineage>
        <taxon>Bacteria</taxon>
        <taxon>Bacillati</taxon>
        <taxon>Bacillota</taxon>
        <taxon>Bacilli</taxon>
        <taxon>Bacillales</taxon>
        <taxon>Bacillaceae</taxon>
        <taxon>Cytobacillus</taxon>
    </lineage>
</organism>
<dbReference type="AlphaFoldDB" id="A0A800NEE0"/>
<protein>
    <submittedName>
        <fullName evidence="1">Uncharacterized protein</fullName>
    </submittedName>
</protein>
<reference evidence="1 2" key="1">
    <citation type="journal article" date="2020" name="G3 (Bethesda)">
        <title>Whole Genome Sequencing and Comparative Genomics of Two Nematicidal Bacillus Strains Reveals a Wide Range of Possible Virulence Factors.</title>
        <authorList>
            <person name="Susic N."/>
            <person name="Janezic S."/>
            <person name="Rupnik M."/>
            <person name="Geric Stare B."/>
        </authorList>
    </citation>
    <scope>NUCLEOTIDE SEQUENCE [LARGE SCALE GENOMIC DNA]</scope>
    <source>
        <strain evidence="1 2">I-1582</strain>
    </source>
</reference>
<dbReference type="EMBL" id="VDEM01000005">
    <property type="protein sequence ID" value="KAF0825295.1"/>
    <property type="molecule type" value="Genomic_DNA"/>
</dbReference>
<evidence type="ECO:0000313" key="1">
    <source>
        <dbReference type="EMBL" id="KAF0825295.1"/>
    </source>
</evidence>
<comment type="caution">
    <text evidence="1">The sequence shown here is derived from an EMBL/GenBank/DDBJ whole genome shotgun (WGS) entry which is preliminary data.</text>
</comment>
<gene>
    <name evidence="1" type="ORF">KIS1582_0839</name>
</gene>
<name>A0A800NEE0_CYTFI</name>
<sequence>MLVGGEQGASAFVSEIFTTQILRKLPQKRDKSLEFFYIGLYNRRE</sequence>